<evidence type="ECO:0000256" key="2">
    <source>
        <dbReference type="ARBA" id="ARBA00009172"/>
    </source>
</evidence>
<dbReference type="InterPro" id="IPR010291">
    <property type="entry name" value="Ion_channel_UNC-93"/>
</dbReference>
<dbReference type="FunFam" id="1.20.1250.20:FF:000290">
    <property type="entry name" value="Unc-93 homolog A"/>
    <property type="match status" value="1"/>
</dbReference>
<dbReference type="RefSeq" id="XP_029657148.1">
    <property type="nucleotide sequence ID" value="XM_029801288.2"/>
</dbReference>
<feature type="transmembrane region" description="Helical" evidence="7">
    <location>
        <begin position="145"/>
        <end position="162"/>
    </location>
</feature>
<evidence type="ECO:0000256" key="3">
    <source>
        <dbReference type="ARBA" id="ARBA00022692"/>
    </source>
</evidence>
<dbReference type="GO" id="GO:0005886">
    <property type="term" value="C:plasma membrane"/>
    <property type="evidence" value="ECO:0007669"/>
    <property type="project" value="TreeGrafter"/>
</dbReference>
<dbReference type="PANTHER" id="PTHR19444">
    <property type="entry name" value="UNC-93 RELATED"/>
    <property type="match status" value="1"/>
</dbReference>
<name>A0A6P7TZB4_9MOLL</name>
<dbReference type="Pfam" id="PF05978">
    <property type="entry name" value="UNC-93"/>
    <property type="match status" value="1"/>
</dbReference>
<dbReference type="GO" id="GO:0006937">
    <property type="term" value="P:regulation of muscle contraction"/>
    <property type="evidence" value="ECO:0007669"/>
    <property type="project" value="TreeGrafter"/>
</dbReference>
<feature type="non-terminal residue" evidence="9">
    <location>
        <position position="1"/>
    </location>
</feature>
<keyword evidence="5 7" id="KW-0472">Membrane</keyword>
<accession>A0A6P7TZB4</accession>
<evidence type="ECO:0000256" key="5">
    <source>
        <dbReference type="ARBA" id="ARBA00023136"/>
    </source>
</evidence>
<keyword evidence="3 7" id="KW-0812">Transmembrane</keyword>
<evidence type="ECO:0000313" key="9">
    <source>
        <dbReference type="RefSeq" id="XP_029657148.1"/>
    </source>
</evidence>
<organism evidence="8 9">
    <name type="scientific">Octopus sinensis</name>
    <name type="common">East Asian common octopus</name>
    <dbReference type="NCBI Taxonomy" id="2607531"/>
    <lineage>
        <taxon>Eukaryota</taxon>
        <taxon>Metazoa</taxon>
        <taxon>Spiralia</taxon>
        <taxon>Lophotrochozoa</taxon>
        <taxon>Mollusca</taxon>
        <taxon>Cephalopoda</taxon>
        <taxon>Coleoidea</taxon>
        <taxon>Octopodiformes</taxon>
        <taxon>Octopoda</taxon>
        <taxon>Incirrata</taxon>
        <taxon>Octopodidae</taxon>
        <taxon>Octopus</taxon>
    </lineage>
</organism>
<keyword evidence="8" id="KW-1185">Reference proteome</keyword>
<reference evidence="9" key="1">
    <citation type="submission" date="2025-08" db="UniProtKB">
        <authorList>
            <consortium name="RefSeq"/>
        </authorList>
    </citation>
    <scope>IDENTIFICATION</scope>
</reference>
<evidence type="ECO:0000256" key="6">
    <source>
        <dbReference type="ARBA" id="ARBA00023180"/>
    </source>
</evidence>
<evidence type="ECO:0000256" key="4">
    <source>
        <dbReference type="ARBA" id="ARBA00022989"/>
    </source>
</evidence>
<dbReference type="GO" id="GO:0055120">
    <property type="term" value="C:striated muscle dense body"/>
    <property type="evidence" value="ECO:0007669"/>
    <property type="project" value="TreeGrafter"/>
</dbReference>
<keyword evidence="4 7" id="KW-1133">Transmembrane helix</keyword>
<gene>
    <name evidence="9" type="primary">LOC115231221</name>
</gene>
<dbReference type="PANTHER" id="PTHR19444:SF13">
    <property type="entry name" value="PROTEIN UNC-93 HOMOLOG A"/>
    <property type="match status" value="1"/>
</dbReference>
<dbReference type="GO" id="GO:0043266">
    <property type="term" value="P:regulation of potassium ion transport"/>
    <property type="evidence" value="ECO:0007669"/>
    <property type="project" value="TreeGrafter"/>
</dbReference>
<protein>
    <submittedName>
        <fullName evidence="9">UNC93-like protein</fullName>
    </submittedName>
</protein>
<comment type="similarity">
    <text evidence="2">Belongs to the unc-93 family.</text>
</comment>
<dbReference type="InterPro" id="IPR051951">
    <property type="entry name" value="UNC-93_regulatory"/>
</dbReference>
<dbReference type="KEGG" id="osn:115231221"/>
<dbReference type="GO" id="GO:0015459">
    <property type="term" value="F:potassium channel regulator activity"/>
    <property type="evidence" value="ECO:0007669"/>
    <property type="project" value="TreeGrafter"/>
</dbReference>
<proteinExistence type="inferred from homology"/>
<feature type="transmembrane region" description="Helical" evidence="7">
    <location>
        <begin position="6"/>
        <end position="26"/>
    </location>
</feature>
<feature type="transmembrane region" description="Helical" evidence="7">
    <location>
        <begin position="87"/>
        <end position="108"/>
    </location>
</feature>
<feature type="transmembrane region" description="Helical" evidence="7">
    <location>
        <begin position="207"/>
        <end position="230"/>
    </location>
</feature>
<evidence type="ECO:0000313" key="8">
    <source>
        <dbReference type="Proteomes" id="UP000515154"/>
    </source>
</evidence>
<dbReference type="SUPFAM" id="SSF103473">
    <property type="entry name" value="MFS general substrate transporter"/>
    <property type="match status" value="1"/>
</dbReference>
<keyword evidence="6" id="KW-0325">Glycoprotein</keyword>
<dbReference type="Proteomes" id="UP000515154">
    <property type="component" value="Unplaced"/>
</dbReference>
<dbReference type="AlphaFoldDB" id="A0A6P7TZB4"/>
<comment type="subcellular location">
    <subcellularLocation>
        <location evidence="1">Membrane</location>
        <topology evidence="1">Multi-pass membrane protein</topology>
    </subcellularLocation>
</comment>
<evidence type="ECO:0000256" key="1">
    <source>
        <dbReference type="ARBA" id="ARBA00004141"/>
    </source>
</evidence>
<dbReference type="InterPro" id="IPR036259">
    <property type="entry name" value="MFS_trans_sf"/>
</dbReference>
<feature type="transmembrane region" description="Helical" evidence="7">
    <location>
        <begin position="120"/>
        <end position="139"/>
    </location>
</feature>
<evidence type="ECO:0000256" key="7">
    <source>
        <dbReference type="SAM" id="Phobius"/>
    </source>
</evidence>
<sequence length="242" mass="27302">VNIMRGIYLACCILAILIICIFLDNIRLEKETGRRSFSISLVAETLRHCWLSTEQKLLIPLTIYSGIEQAFILSSYTSAYITCSLGVWNIGYIMISFGVVDAICSFSFGRMVQWVGHIPFFVLATIVHGGLQIFLLVWTPDPNKVVIFYVISGLWGMGDAVIQTQINALYGFLFSDNTEAAFANYRLWESVGFVMTFLYSTHVNIAIRLYICLGFLFFGMTGYAVVEVIIRGRSKKSFKVNK</sequence>